<dbReference type="SUPFAM" id="SSF53448">
    <property type="entry name" value="Nucleotide-diphospho-sugar transferases"/>
    <property type="match status" value="1"/>
</dbReference>
<dbReference type="InterPro" id="IPR007652">
    <property type="entry name" value="A1-4-GlycosylTfrase_dom"/>
</dbReference>
<dbReference type="PANTHER" id="PTHR46781:SF5">
    <property type="entry name" value="ALPHA 1,4-GLYCOSYLTRANSFERASE FAMILY PROTEIN"/>
    <property type="match status" value="1"/>
</dbReference>
<dbReference type="Pfam" id="PF04572">
    <property type="entry name" value="Gb3_synth"/>
    <property type="match status" value="1"/>
</dbReference>
<comment type="caution">
    <text evidence="3">The sequence shown here is derived from an EMBL/GenBank/DDBJ whole genome shotgun (WGS) entry which is preliminary data.</text>
</comment>
<dbReference type="Pfam" id="PF04488">
    <property type="entry name" value="Gly_transf_sug"/>
    <property type="match status" value="1"/>
</dbReference>
<sequence>MEDNNTNIFQKLRKLEKSLLSFFFFIPYSLLFILLIFLLSYNGASIFCVHVPFPAKPSDSGDFFTENSSSGQSPKRVFSSASKAPALFAVKEDFPPLQKSVVLKPVSLLKVKWKRRNRAMLRTLRPTAVSNRFSVRAKEFFHGSCLNFSNSYNSSRCGCKIRFFLTWISSIELFGYRELFSLESVFKFHSNACVLIVSSSLDSSRGEELLRPFRERGFRVTAISPDFNYIFKNTLAEVWFDRLRKGSVEPGEVSLGQNISNLLRLVLLYKFGGVYIDTDVIVLRSFVKLRNVIGAQTTDLETGNWSRLNNAVMIFDKKHPLLLKFIEEFALTFDGNRWGHNGPYLVSRVVSRIGVRQEFDDFTVLPPMAFYPVDWSRVQGFFHGPRDAVQSKWIVSKFKRVQRESFAVHLWNKHSRNLNVEEGSIIHRLVLDTCVFCNSLAQAM</sequence>
<dbReference type="Gene3D" id="3.90.550.20">
    <property type="match status" value="1"/>
</dbReference>
<protein>
    <recommendedName>
        <fullName evidence="2">Alpha 1,4-glycosyltransferase domain-containing protein</fullName>
    </recommendedName>
</protein>
<dbReference type="InterPro" id="IPR007577">
    <property type="entry name" value="GlycoTrfase_DXD_sugar-bd_CS"/>
</dbReference>
<name>A0AAP0PQH6_9MAGN</name>
<proteinExistence type="predicted"/>
<evidence type="ECO:0000259" key="2">
    <source>
        <dbReference type="Pfam" id="PF04572"/>
    </source>
</evidence>
<dbReference type="InterPro" id="IPR044789">
    <property type="entry name" value="Put_A1-4-GlycosylTfrase_plant"/>
</dbReference>
<evidence type="ECO:0000313" key="4">
    <source>
        <dbReference type="Proteomes" id="UP001417504"/>
    </source>
</evidence>
<organism evidence="3 4">
    <name type="scientific">Stephania japonica</name>
    <dbReference type="NCBI Taxonomy" id="461633"/>
    <lineage>
        <taxon>Eukaryota</taxon>
        <taxon>Viridiplantae</taxon>
        <taxon>Streptophyta</taxon>
        <taxon>Embryophyta</taxon>
        <taxon>Tracheophyta</taxon>
        <taxon>Spermatophyta</taxon>
        <taxon>Magnoliopsida</taxon>
        <taxon>Ranunculales</taxon>
        <taxon>Menispermaceae</taxon>
        <taxon>Menispermoideae</taxon>
        <taxon>Cissampelideae</taxon>
        <taxon>Stephania</taxon>
    </lineage>
</organism>
<dbReference type="PANTHER" id="PTHR46781">
    <property type="entry name" value="ALPHA 1,4-GLYCOSYLTRANSFERASE FAMILY PROTEIN"/>
    <property type="match status" value="1"/>
</dbReference>
<keyword evidence="4" id="KW-1185">Reference proteome</keyword>
<feature type="domain" description="Alpha 1,4-glycosyltransferase" evidence="2">
    <location>
        <begin position="315"/>
        <end position="440"/>
    </location>
</feature>
<keyword evidence="1" id="KW-0472">Membrane</keyword>
<dbReference type="InterPro" id="IPR029044">
    <property type="entry name" value="Nucleotide-diphossugar_trans"/>
</dbReference>
<accession>A0AAP0PQH6</accession>
<gene>
    <name evidence="3" type="ORF">Sjap_000187</name>
</gene>
<keyword evidence="1" id="KW-0812">Transmembrane</keyword>
<reference evidence="3 4" key="1">
    <citation type="submission" date="2024-01" db="EMBL/GenBank/DDBJ databases">
        <title>Genome assemblies of Stephania.</title>
        <authorList>
            <person name="Yang L."/>
        </authorList>
    </citation>
    <scope>NUCLEOTIDE SEQUENCE [LARGE SCALE GENOMIC DNA]</scope>
    <source>
        <strain evidence="3">QJT</strain>
        <tissue evidence="3">Leaf</tissue>
    </source>
</reference>
<evidence type="ECO:0000256" key="1">
    <source>
        <dbReference type="SAM" id="Phobius"/>
    </source>
</evidence>
<dbReference type="EMBL" id="JBBNAE010000001">
    <property type="protein sequence ID" value="KAK9152707.1"/>
    <property type="molecule type" value="Genomic_DNA"/>
</dbReference>
<feature type="transmembrane region" description="Helical" evidence="1">
    <location>
        <begin position="20"/>
        <end position="41"/>
    </location>
</feature>
<evidence type="ECO:0000313" key="3">
    <source>
        <dbReference type="EMBL" id="KAK9152707.1"/>
    </source>
</evidence>
<keyword evidence="1" id="KW-1133">Transmembrane helix</keyword>
<dbReference type="Proteomes" id="UP001417504">
    <property type="component" value="Unassembled WGS sequence"/>
</dbReference>
<dbReference type="AlphaFoldDB" id="A0AAP0PQH6"/>